<evidence type="ECO:0000313" key="2">
    <source>
        <dbReference type="EMBL" id="RVX43334.1"/>
    </source>
</evidence>
<gene>
    <name evidence="2" type="ORF">EDD27_6015</name>
</gene>
<keyword evidence="3" id="KW-1185">Reference proteome</keyword>
<reference evidence="2 3" key="1">
    <citation type="submission" date="2019-01" db="EMBL/GenBank/DDBJ databases">
        <title>Sequencing the genomes of 1000 actinobacteria strains.</title>
        <authorList>
            <person name="Klenk H.-P."/>
        </authorList>
    </citation>
    <scope>NUCLEOTIDE SEQUENCE [LARGE SCALE GENOMIC DNA]</scope>
    <source>
        <strain evidence="2 3">DSM 43925</strain>
    </source>
</reference>
<feature type="transmembrane region" description="Helical" evidence="1">
    <location>
        <begin position="39"/>
        <end position="62"/>
    </location>
</feature>
<evidence type="ECO:0000313" key="3">
    <source>
        <dbReference type="Proteomes" id="UP000284824"/>
    </source>
</evidence>
<dbReference type="AlphaFoldDB" id="A0A438MC81"/>
<protein>
    <submittedName>
        <fullName evidence="2">Uncharacterized protein</fullName>
    </submittedName>
</protein>
<name>A0A438MC81_9ACTN</name>
<keyword evidence="1" id="KW-0812">Transmembrane</keyword>
<comment type="caution">
    <text evidence="2">The sequence shown here is derived from an EMBL/GenBank/DDBJ whole genome shotgun (WGS) entry which is preliminary data.</text>
</comment>
<dbReference type="RefSeq" id="WP_127935279.1">
    <property type="nucleotide sequence ID" value="NZ_SAUN01000001.1"/>
</dbReference>
<organism evidence="2 3">
    <name type="scientific">Nonomuraea polychroma</name>
    <dbReference type="NCBI Taxonomy" id="46176"/>
    <lineage>
        <taxon>Bacteria</taxon>
        <taxon>Bacillati</taxon>
        <taxon>Actinomycetota</taxon>
        <taxon>Actinomycetes</taxon>
        <taxon>Streptosporangiales</taxon>
        <taxon>Streptosporangiaceae</taxon>
        <taxon>Nonomuraea</taxon>
    </lineage>
</organism>
<feature type="transmembrane region" description="Helical" evidence="1">
    <location>
        <begin position="69"/>
        <end position="89"/>
    </location>
</feature>
<dbReference type="OrthoDB" id="9852344at2"/>
<dbReference type="EMBL" id="SAUN01000001">
    <property type="protein sequence ID" value="RVX43334.1"/>
    <property type="molecule type" value="Genomic_DNA"/>
</dbReference>
<feature type="transmembrane region" description="Helical" evidence="1">
    <location>
        <begin position="7"/>
        <end position="27"/>
    </location>
</feature>
<keyword evidence="1" id="KW-0472">Membrane</keyword>
<evidence type="ECO:0000256" key="1">
    <source>
        <dbReference type="SAM" id="Phobius"/>
    </source>
</evidence>
<keyword evidence="1" id="KW-1133">Transmembrane helix</keyword>
<sequence>MTRSGRWISYSLLGLAILWLAATFQLSRQLYGTIAMPDPLIVATGLVWLFAPPLAFVLALIYRRDAAAILSGIAMGLVSLLTLSFFASLD</sequence>
<dbReference type="Proteomes" id="UP000284824">
    <property type="component" value="Unassembled WGS sequence"/>
</dbReference>
<accession>A0A438MC81</accession>
<proteinExistence type="predicted"/>